<proteinExistence type="predicted"/>
<reference evidence="1" key="1">
    <citation type="submission" date="2021-06" db="EMBL/GenBank/DDBJ databases">
        <authorList>
            <person name="Kallberg Y."/>
            <person name="Tangrot J."/>
            <person name="Rosling A."/>
        </authorList>
    </citation>
    <scope>NUCLEOTIDE SEQUENCE</scope>
    <source>
        <strain evidence="1">28 12/20/2015</strain>
    </source>
</reference>
<name>A0ACA9KTF2_9GLOM</name>
<dbReference type="EMBL" id="CAJVPW010001794">
    <property type="protein sequence ID" value="CAG8492156.1"/>
    <property type="molecule type" value="Genomic_DNA"/>
</dbReference>
<gene>
    <name evidence="1" type="ORF">SPELUC_LOCUS2606</name>
</gene>
<keyword evidence="2" id="KW-1185">Reference proteome</keyword>
<evidence type="ECO:0000313" key="2">
    <source>
        <dbReference type="Proteomes" id="UP000789366"/>
    </source>
</evidence>
<comment type="caution">
    <text evidence="1">The sequence shown here is derived from an EMBL/GenBank/DDBJ whole genome shotgun (WGS) entry which is preliminary data.</text>
</comment>
<accession>A0ACA9KTF2</accession>
<protein>
    <submittedName>
        <fullName evidence="1">1823_t:CDS:1</fullName>
    </submittedName>
</protein>
<evidence type="ECO:0000313" key="1">
    <source>
        <dbReference type="EMBL" id="CAG8492156.1"/>
    </source>
</evidence>
<sequence length="431" mass="50067">MGTSSSSLKDPNSSSSKNSGSSTSKNSGSSSSKNSVSSSLEGSCSKKKSKYYCSEKNAGSVCRCEDKNWYQVIKKKLEAISENEYTTLLQELEIESQHDLIWLFGNENLFMEKFLTIKIEKHEKLLEEMESEFRQLRDFQQYPQEITADELRNEWKNTLEYREQSKNYNIYLYFEKLSINNIVLQTICRSIFPYGAFHVGLEIDGIVVEWGYGFAGPSIICPRTDARKMLAYVRLNYEKIDSEYNARYNFKELLPIGATIRAFSLATLATNLIRIIGIIAYSLIAIALYFSHKVIYHLGKINKNRLRLIAETCVHYNKTYSYSATGRNCQHFVDEMLESLGLKFKPEGEFLKFMKRIKNGDGSFQFKDTNFESRKDFDSYVDSHWDSIENEWDKKLLICYSDVMDSLYNRGEDLWGPKNLEAWLNRYEELK</sequence>
<organism evidence="1 2">
    <name type="scientific">Cetraspora pellucida</name>
    <dbReference type="NCBI Taxonomy" id="1433469"/>
    <lineage>
        <taxon>Eukaryota</taxon>
        <taxon>Fungi</taxon>
        <taxon>Fungi incertae sedis</taxon>
        <taxon>Mucoromycota</taxon>
        <taxon>Glomeromycotina</taxon>
        <taxon>Glomeromycetes</taxon>
        <taxon>Diversisporales</taxon>
        <taxon>Gigasporaceae</taxon>
        <taxon>Cetraspora</taxon>
    </lineage>
</organism>
<dbReference type="Proteomes" id="UP000789366">
    <property type="component" value="Unassembled WGS sequence"/>
</dbReference>